<protein>
    <submittedName>
        <fullName evidence="2">Uncharacterized protein</fullName>
    </submittedName>
</protein>
<reference evidence="2 3" key="1">
    <citation type="submission" date="2016-03" db="EMBL/GenBank/DDBJ databases">
        <title>EvidentialGene: Evidence-directed Construction of Genes on Genomes.</title>
        <authorList>
            <person name="Gilbert D.G."/>
            <person name="Choi J.-H."/>
            <person name="Mockaitis K."/>
            <person name="Colbourne J."/>
            <person name="Pfrender M."/>
        </authorList>
    </citation>
    <scope>NUCLEOTIDE SEQUENCE [LARGE SCALE GENOMIC DNA]</scope>
    <source>
        <strain evidence="2 3">Xinb3</strain>
        <tissue evidence="2">Complete organism</tissue>
    </source>
</reference>
<keyword evidence="1" id="KW-0812">Transmembrane</keyword>
<comment type="caution">
    <text evidence="2">The sequence shown here is derived from an EMBL/GenBank/DDBJ whole genome shotgun (WGS) entry which is preliminary data.</text>
</comment>
<organism evidence="2 3">
    <name type="scientific">Daphnia magna</name>
    <dbReference type="NCBI Taxonomy" id="35525"/>
    <lineage>
        <taxon>Eukaryota</taxon>
        <taxon>Metazoa</taxon>
        <taxon>Ecdysozoa</taxon>
        <taxon>Arthropoda</taxon>
        <taxon>Crustacea</taxon>
        <taxon>Branchiopoda</taxon>
        <taxon>Diplostraca</taxon>
        <taxon>Cladocera</taxon>
        <taxon>Anomopoda</taxon>
        <taxon>Daphniidae</taxon>
        <taxon>Daphnia</taxon>
    </lineage>
</organism>
<feature type="transmembrane region" description="Helical" evidence="1">
    <location>
        <begin position="65"/>
        <end position="86"/>
    </location>
</feature>
<dbReference type="EMBL" id="LRGB01002101">
    <property type="protein sequence ID" value="KZS09180.1"/>
    <property type="molecule type" value="Genomic_DNA"/>
</dbReference>
<gene>
    <name evidence="2" type="ORF">APZ42_026657</name>
</gene>
<name>A0A162ECY0_9CRUS</name>
<dbReference type="AlphaFoldDB" id="A0A162ECY0"/>
<dbReference type="Proteomes" id="UP000076858">
    <property type="component" value="Unassembled WGS sequence"/>
</dbReference>
<sequence>MCNDIGNPRMAPLLAAVLLRQCPDAISFESRSVHQHKLLGYCATGNCRTKGTADHYLKKMCFSKINYFGIKFGCFLFFITTCITFQTKFDVMSCLMCNPKFPPVNGSMTTSNRNLDFAIENV</sequence>
<keyword evidence="3" id="KW-1185">Reference proteome</keyword>
<keyword evidence="1" id="KW-0472">Membrane</keyword>
<proteinExistence type="predicted"/>
<evidence type="ECO:0000256" key="1">
    <source>
        <dbReference type="SAM" id="Phobius"/>
    </source>
</evidence>
<accession>A0A162ECY0</accession>
<evidence type="ECO:0000313" key="3">
    <source>
        <dbReference type="Proteomes" id="UP000076858"/>
    </source>
</evidence>
<evidence type="ECO:0000313" key="2">
    <source>
        <dbReference type="EMBL" id="KZS09180.1"/>
    </source>
</evidence>
<keyword evidence="1" id="KW-1133">Transmembrane helix</keyword>